<dbReference type="SMART" id="SM00028">
    <property type="entry name" value="TPR"/>
    <property type="match status" value="3"/>
</dbReference>
<name>A0ABY3DP69_9HYPH</name>
<feature type="repeat" description="TPR" evidence="1">
    <location>
        <begin position="185"/>
        <end position="218"/>
    </location>
</feature>
<feature type="repeat" description="TPR" evidence="1">
    <location>
        <begin position="151"/>
        <end position="184"/>
    </location>
</feature>
<keyword evidence="1" id="KW-0802">TPR repeat</keyword>
<dbReference type="Pfam" id="PF07721">
    <property type="entry name" value="TPR_4"/>
    <property type="match status" value="1"/>
</dbReference>
<reference evidence="2 3" key="1">
    <citation type="submission" date="2019-07" db="EMBL/GenBank/DDBJ databases">
        <authorList>
            <person name="Grouzdev D.S."/>
        </authorList>
    </citation>
    <scope>NUCLEOTIDE SEQUENCE [LARGE SCALE GENOMIC DNA]</scope>
    <source>
        <strain evidence="2 3">3C</strain>
    </source>
</reference>
<dbReference type="InterPro" id="IPR011717">
    <property type="entry name" value="TPR-4"/>
</dbReference>
<dbReference type="Proteomes" id="UP000315321">
    <property type="component" value="Unassembled WGS sequence"/>
</dbReference>
<proteinExistence type="predicted"/>
<comment type="caution">
    <text evidence="2">The sequence shown here is derived from an EMBL/GenBank/DDBJ whole genome shotgun (WGS) entry which is preliminary data.</text>
</comment>
<dbReference type="InterPro" id="IPR052943">
    <property type="entry name" value="TMTC_O-mannosyl-trnsfr"/>
</dbReference>
<dbReference type="Gene3D" id="1.25.40.10">
    <property type="entry name" value="Tetratricopeptide repeat domain"/>
    <property type="match status" value="1"/>
</dbReference>
<sequence>MALANPPAVPAIVRATAVSELPGFPSIASEEAIAKALADPDPLVRIAGLRGQAGQPLDVRWRRVSPLLTDPVAGARIEAASQLADQPTSTLTEADRTKLEAAWREYEAAQRLNADRAEARANLGNFLLRRGDVAGAEVEFLAGLKLQPANAGLMINLAELYRLQGREDEARETLRRAIAAQPEAAAPYHALALALIRQRHYPEAVDHLARAVALAPENPRYAYVYAVALSSTGRRAESAAVVSDALRRTPNDAPLLTLALNEALQSGDIDRARTLIPRLVSLRPDDAELARLAERLR</sequence>
<organism evidence="2 3">
    <name type="scientific">Ancylobacter moscoviensis</name>
    <dbReference type="NCBI Taxonomy" id="2597768"/>
    <lineage>
        <taxon>Bacteria</taxon>
        <taxon>Pseudomonadati</taxon>
        <taxon>Pseudomonadota</taxon>
        <taxon>Alphaproteobacteria</taxon>
        <taxon>Hyphomicrobiales</taxon>
        <taxon>Xanthobacteraceae</taxon>
        <taxon>Ancylobacter</taxon>
    </lineage>
</organism>
<protein>
    <submittedName>
        <fullName evidence="2">Tetratricopeptide repeat protein</fullName>
    </submittedName>
</protein>
<keyword evidence="3" id="KW-1185">Reference proteome</keyword>
<dbReference type="SUPFAM" id="SSF48452">
    <property type="entry name" value="TPR-like"/>
    <property type="match status" value="1"/>
</dbReference>
<dbReference type="InterPro" id="IPR011990">
    <property type="entry name" value="TPR-like_helical_dom_sf"/>
</dbReference>
<dbReference type="PANTHER" id="PTHR44809:SF1">
    <property type="entry name" value="PROTEIN O-MANNOSYL-TRANSFERASE TMTC1"/>
    <property type="match status" value="1"/>
</dbReference>
<accession>A0ABY3DP69</accession>
<evidence type="ECO:0000313" key="3">
    <source>
        <dbReference type="Proteomes" id="UP000315321"/>
    </source>
</evidence>
<evidence type="ECO:0000256" key="1">
    <source>
        <dbReference type="PROSITE-ProRule" id="PRU00339"/>
    </source>
</evidence>
<dbReference type="Pfam" id="PF13432">
    <property type="entry name" value="TPR_16"/>
    <property type="match status" value="2"/>
</dbReference>
<dbReference type="EMBL" id="VMBP01000004">
    <property type="protein sequence ID" value="TSJ61373.1"/>
    <property type="molecule type" value="Genomic_DNA"/>
</dbReference>
<dbReference type="InterPro" id="IPR019734">
    <property type="entry name" value="TPR_rpt"/>
</dbReference>
<dbReference type="PANTHER" id="PTHR44809">
    <property type="match status" value="1"/>
</dbReference>
<dbReference type="PROSITE" id="PS50005">
    <property type="entry name" value="TPR"/>
    <property type="match status" value="2"/>
</dbReference>
<evidence type="ECO:0000313" key="2">
    <source>
        <dbReference type="EMBL" id="TSJ61373.1"/>
    </source>
</evidence>
<gene>
    <name evidence="2" type="ORF">FO470_12820</name>
</gene>